<reference evidence="14" key="1">
    <citation type="submission" date="2009-12" db="EMBL/GenBank/DDBJ databases">
        <title>Complete sequence of Treponema azotonutricium strain ZAS-9.</title>
        <authorList>
            <person name="Tetu S.G."/>
            <person name="Matson E."/>
            <person name="Ren Q."/>
            <person name="Seshadri R."/>
            <person name="Elbourne L."/>
            <person name="Hassan K.A."/>
            <person name="Durkin A."/>
            <person name="Radune D."/>
            <person name="Mohamoud Y."/>
            <person name="Shay R."/>
            <person name="Jin S."/>
            <person name="Zhang X."/>
            <person name="Lucey K."/>
            <person name="Ballor N.R."/>
            <person name="Ottesen E."/>
            <person name="Rosenthal R."/>
            <person name="Allen A."/>
            <person name="Leadbetter J.R."/>
            <person name="Paulsen I.T."/>
        </authorList>
    </citation>
    <scope>NUCLEOTIDE SEQUENCE [LARGE SCALE GENOMIC DNA]</scope>
    <source>
        <strain evidence="14">ATCC BAA-888 / DSM 13862 / ZAS-9</strain>
    </source>
</reference>
<accession>F5Y8Z8</accession>
<dbReference type="Gene3D" id="3.20.20.70">
    <property type="entry name" value="Aldolase class I"/>
    <property type="match status" value="1"/>
</dbReference>
<comment type="catalytic activity">
    <reaction evidence="8 9">
        <text>5-phospho-alpha-D-ribose 1-diphosphate + nicotinate + ATP + H2O = nicotinate beta-D-ribonucleotide + ADP + phosphate + diphosphate</text>
        <dbReference type="Rhea" id="RHEA:36163"/>
        <dbReference type="ChEBI" id="CHEBI:15377"/>
        <dbReference type="ChEBI" id="CHEBI:30616"/>
        <dbReference type="ChEBI" id="CHEBI:32544"/>
        <dbReference type="ChEBI" id="CHEBI:33019"/>
        <dbReference type="ChEBI" id="CHEBI:43474"/>
        <dbReference type="ChEBI" id="CHEBI:57502"/>
        <dbReference type="ChEBI" id="CHEBI:58017"/>
        <dbReference type="ChEBI" id="CHEBI:456216"/>
        <dbReference type="EC" id="6.3.4.21"/>
    </reaction>
</comment>
<keyword evidence="6 9" id="KW-0662">Pyridine nucleotide biosynthesis</keyword>
<dbReference type="PIRSF" id="PIRSF000484">
    <property type="entry name" value="NAPRT"/>
    <property type="match status" value="1"/>
</dbReference>
<dbReference type="NCBIfam" id="TIGR01513">
    <property type="entry name" value="NAPRTase_put"/>
    <property type="match status" value="1"/>
</dbReference>
<dbReference type="EMBL" id="CP001841">
    <property type="protein sequence ID" value="AEF82405.1"/>
    <property type="molecule type" value="Genomic_DNA"/>
</dbReference>
<dbReference type="Pfam" id="PF17767">
    <property type="entry name" value="NAPRTase_N"/>
    <property type="match status" value="1"/>
</dbReference>
<keyword evidence="7 9" id="KW-0808">Transferase</keyword>
<dbReference type="NCBIfam" id="NF009131">
    <property type="entry name" value="PRK12484.1"/>
    <property type="match status" value="1"/>
</dbReference>
<keyword evidence="13" id="KW-0328">Glycosyltransferase</keyword>
<dbReference type="InterPro" id="IPR013785">
    <property type="entry name" value="Aldolase_TIM"/>
</dbReference>
<dbReference type="UniPathway" id="UPA00253">
    <property type="reaction ID" value="UER00457"/>
</dbReference>
<keyword evidence="4" id="KW-0597">Phosphoprotein</keyword>
<dbReference type="InterPro" id="IPR041525">
    <property type="entry name" value="N/Namide_PRibTrfase"/>
</dbReference>
<keyword evidence="14" id="KW-1185">Reference proteome</keyword>
<feature type="domain" description="Nicotinate phosphoribosyltransferase N-terminal" evidence="11">
    <location>
        <begin position="7"/>
        <end position="130"/>
    </location>
</feature>
<comment type="PTM">
    <text evidence="9">Transiently phosphorylated on a His residue during the reaction cycle. Phosphorylation strongly increases the affinity for substrates and increases the rate of nicotinate D-ribonucleotide production. Dephosphorylation regenerates the low-affinity form of the enzyme, leading to product release.</text>
</comment>
<comment type="pathway">
    <text evidence="1 9">Cofactor biosynthesis; NAD(+) biosynthesis; nicotinate D-ribonucleotide from nicotinate: step 1/1.</text>
</comment>
<evidence type="ECO:0000256" key="7">
    <source>
        <dbReference type="ARBA" id="ARBA00022679"/>
    </source>
</evidence>
<dbReference type="RefSeq" id="WP_015711095.1">
    <property type="nucleotide sequence ID" value="NC_015577.1"/>
</dbReference>
<evidence type="ECO:0000313" key="14">
    <source>
        <dbReference type="Proteomes" id="UP000009222"/>
    </source>
</evidence>
<dbReference type="InterPro" id="IPR036068">
    <property type="entry name" value="Nicotinate_pribotase-like_C"/>
</dbReference>
<dbReference type="HOGENOM" id="CLU_025154_2_1_12"/>
<evidence type="ECO:0000256" key="6">
    <source>
        <dbReference type="ARBA" id="ARBA00022642"/>
    </source>
</evidence>
<evidence type="ECO:0000313" key="13">
    <source>
        <dbReference type="EMBL" id="AEF82405.1"/>
    </source>
</evidence>
<evidence type="ECO:0000256" key="8">
    <source>
        <dbReference type="ARBA" id="ARBA00048668"/>
    </source>
</evidence>
<keyword evidence="5 9" id="KW-0436">Ligase</keyword>
<dbReference type="OrthoDB" id="9770610at2"/>
<comment type="function">
    <text evidence="9">Catalyzes the first step in the biosynthesis of NAD from nicotinic acid, the ATP-dependent synthesis of beta-nicotinate D-ribonucleotide from nicotinate and 5-phospho-D-ribose 1-phosphate.</text>
</comment>
<dbReference type="FunFam" id="3.20.20.70:FF:000076">
    <property type="entry name" value="Nicotinate phosphoribosyltransferase"/>
    <property type="match status" value="1"/>
</dbReference>
<dbReference type="CDD" id="cd01570">
    <property type="entry name" value="NAPRTase_A"/>
    <property type="match status" value="1"/>
</dbReference>
<dbReference type="SUPFAM" id="SSF51690">
    <property type="entry name" value="Nicotinate/Quinolinate PRTase C-terminal domain-like"/>
    <property type="match status" value="1"/>
</dbReference>
<evidence type="ECO:0000256" key="1">
    <source>
        <dbReference type="ARBA" id="ARBA00004952"/>
    </source>
</evidence>
<dbReference type="NCBIfam" id="NF006695">
    <property type="entry name" value="PRK09243.1-2"/>
    <property type="match status" value="1"/>
</dbReference>
<dbReference type="PANTHER" id="PTHR11098:SF1">
    <property type="entry name" value="NICOTINATE PHOSPHORIBOSYLTRANSFERASE"/>
    <property type="match status" value="1"/>
</dbReference>
<gene>
    <name evidence="13" type="ordered locus">TREAZ_0885</name>
</gene>
<evidence type="ECO:0000256" key="9">
    <source>
        <dbReference type="RuleBase" id="RU365100"/>
    </source>
</evidence>
<protein>
    <recommendedName>
        <fullName evidence="3 9">Nicotinate phosphoribosyltransferase</fullName>
        <ecNumber evidence="3 9">6.3.4.21</ecNumber>
    </recommendedName>
</protein>
<feature type="domain" description="Nicotinate/nicotinamide phosphoribosyltransferase" evidence="10">
    <location>
        <begin position="151"/>
        <end position="265"/>
    </location>
</feature>
<sequence length="482" mass="53280">MTHTSALFTDFYSLTMAQGYWKKKMDTRAVFEMFFRRNPFGGGFSIFAGIGSLLKKLKDYSYSEEDINYLRSLGLFEEAFLGYLKEFHFEGDLWAINEGSAVFPHEPLIRVDGGLIECQIIEGLILNTVNFQSLIATKTARVWLASGKGSVMEFGLRRAQGPDGAVSASRAAYIGGAVGTSNVLAGREFGIPVLGTMAHSWIMAFPSEEESFQAYADIYPDKTIFLIDTYDTLKSGVLNAIKVGKKLAAKGKNFGVRLDSGDIHYLSVEVRKALDAAGFPDAAISVSNDLDESIIQTLTDAKAPINVWGVGTQMVTGGSEAAFPGVYKLAARQNKQGILEAAIKFSDNPEKTTNPGIKQVWRIYDKQGLCIADVLTLEEGEAPDLIEKGKTYSFWHPASDYRHFSHTVEGSAEPLLRKRLEKGKTIGEEPSLYDIRANVRKGLDSLDQSYKRLLNPHIYKVSISSRLRSLKLELIKNYLGDL</sequence>
<evidence type="ECO:0000259" key="11">
    <source>
        <dbReference type="Pfam" id="PF17767"/>
    </source>
</evidence>
<dbReference type="InParanoid" id="F5Y8Z8"/>
<dbReference type="GO" id="GO:0034355">
    <property type="term" value="P:NAD+ biosynthetic process via the salvage pathway"/>
    <property type="evidence" value="ECO:0007669"/>
    <property type="project" value="TreeGrafter"/>
</dbReference>
<dbReference type="InterPro" id="IPR040727">
    <property type="entry name" value="NAPRTase_N"/>
</dbReference>
<dbReference type="eggNOG" id="COG1488">
    <property type="taxonomic scope" value="Bacteria"/>
</dbReference>
<name>F5Y8Z8_LEAAZ</name>
<dbReference type="GO" id="GO:0005829">
    <property type="term" value="C:cytosol"/>
    <property type="evidence" value="ECO:0007669"/>
    <property type="project" value="TreeGrafter"/>
</dbReference>
<dbReference type="KEGG" id="taz:TREAZ_0885"/>
<dbReference type="InterPro" id="IPR006405">
    <property type="entry name" value="Nic_PRibTrfase_pncB"/>
</dbReference>
<evidence type="ECO:0000256" key="2">
    <source>
        <dbReference type="ARBA" id="ARBA00010897"/>
    </source>
</evidence>
<comment type="similarity">
    <text evidence="2 9">Belongs to the NAPRTase family.</text>
</comment>
<dbReference type="Pfam" id="PF04095">
    <property type="entry name" value="NAPRTase"/>
    <property type="match status" value="1"/>
</dbReference>
<dbReference type="GO" id="GO:0047280">
    <property type="term" value="F:nicotinamide phosphoribosyltransferase activity"/>
    <property type="evidence" value="ECO:0007669"/>
    <property type="project" value="UniProtKB-ARBA"/>
</dbReference>
<proteinExistence type="inferred from homology"/>
<dbReference type="PANTHER" id="PTHR11098">
    <property type="entry name" value="NICOTINATE PHOSPHORIBOSYLTRANSFERASE"/>
    <property type="match status" value="1"/>
</dbReference>
<dbReference type="Pfam" id="PF17956">
    <property type="entry name" value="NAPRTase_C"/>
    <property type="match status" value="1"/>
</dbReference>
<dbReference type="SUPFAM" id="SSF54675">
    <property type="entry name" value="Nicotinate/Quinolinate PRTase N-terminal domain-like"/>
    <property type="match status" value="1"/>
</dbReference>
<dbReference type="EC" id="6.3.4.21" evidence="3 9"/>
<evidence type="ECO:0000259" key="10">
    <source>
        <dbReference type="Pfam" id="PF04095"/>
    </source>
</evidence>
<reference evidence="13 14" key="2">
    <citation type="journal article" date="2011" name="ISME J.">
        <title>RNA-seq reveals cooperative metabolic interactions between two termite-gut spirochete species in co-culture.</title>
        <authorList>
            <person name="Rosenthal A.Z."/>
            <person name="Matson E.G."/>
            <person name="Eldar A."/>
            <person name="Leadbetter J.R."/>
        </authorList>
    </citation>
    <scope>NUCLEOTIDE SEQUENCE [LARGE SCALE GENOMIC DNA]</scope>
    <source>
        <strain evidence="14">ATCC BAA-888 / DSM 13862 / ZAS-9</strain>
    </source>
</reference>
<dbReference type="FunCoup" id="F5Y8Z8">
    <property type="interactions" value="158"/>
</dbReference>
<dbReference type="InterPro" id="IPR007229">
    <property type="entry name" value="Nic_PRibTrfase-Fam"/>
</dbReference>
<evidence type="ECO:0000256" key="5">
    <source>
        <dbReference type="ARBA" id="ARBA00022598"/>
    </source>
</evidence>
<organism evidence="13 14">
    <name type="scientific">Leadbettera azotonutricia (strain ATCC BAA-888 / DSM 13862 / ZAS-9)</name>
    <name type="common">Treponema azotonutricium</name>
    <dbReference type="NCBI Taxonomy" id="545695"/>
    <lineage>
        <taxon>Bacteria</taxon>
        <taxon>Pseudomonadati</taxon>
        <taxon>Spirochaetota</taxon>
        <taxon>Spirochaetia</taxon>
        <taxon>Spirochaetales</taxon>
        <taxon>Breznakiellaceae</taxon>
        <taxon>Leadbettera</taxon>
    </lineage>
</organism>
<dbReference type="Gene3D" id="3.20.140.10">
    <property type="entry name" value="nicotinate phosphoribosyltransferase"/>
    <property type="match status" value="1"/>
</dbReference>
<feature type="domain" description="Nicotinate phosphoribosyltransferase C-terminal" evidence="12">
    <location>
        <begin position="358"/>
        <end position="471"/>
    </location>
</feature>
<evidence type="ECO:0000256" key="4">
    <source>
        <dbReference type="ARBA" id="ARBA00022553"/>
    </source>
</evidence>
<evidence type="ECO:0000256" key="3">
    <source>
        <dbReference type="ARBA" id="ARBA00013236"/>
    </source>
</evidence>
<dbReference type="GO" id="GO:0004516">
    <property type="term" value="F:nicotinate phosphoribosyltransferase activity"/>
    <property type="evidence" value="ECO:0007669"/>
    <property type="project" value="UniProtKB-UniRule"/>
</dbReference>
<dbReference type="STRING" id="545695.TREAZ_0885"/>
<dbReference type="AlphaFoldDB" id="F5Y8Z8"/>
<dbReference type="InterPro" id="IPR041619">
    <property type="entry name" value="NAPRTase_C"/>
</dbReference>
<dbReference type="Proteomes" id="UP000009222">
    <property type="component" value="Chromosome"/>
</dbReference>
<evidence type="ECO:0000259" key="12">
    <source>
        <dbReference type="Pfam" id="PF17956"/>
    </source>
</evidence>